<comment type="subcellular location">
    <subcellularLocation>
        <location evidence="1">Chromosome</location>
        <location evidence="1">Centromere</location>
    </subcellularLocation>
</comment>
<evidence type="ECO:0000256" key="7">
    <source>
        <dbReference type="ARBA" id="ARBA00023306"/>
    </source>
</evidence>
<gene>
    <name evidence="11" type="ORF">Nepgr_027557</name>
</gene>
<name>A0AAD3TB08_NEPGR</name>
<reference evidence="11" key="1">
    <citation type="submission" date="2023-05" db="EMBL/GenBank/DDBJ databases">
        <title>Nepenthes gracilis genome sequencing.</title>
        <authorList>
            <person name="Fukushima K."/>
        </authorList>
    </citation>
    <scope>NUCLEOTIDE SEQUENCE</scope>
    <source>
        <strain evidence="11">SING2019-196</strain>
    </source>
</reference>
<evidence type="ECO:0000256" key="6">
    <source>
        <dbReference type="ARBA" id="ARBA00023054"/>
    </source>
</evidence>
<feature type="coiled-coil region" evidence="9">
    <location>
        <begin position="160"/>
        <end position="208"/>
    </location>
</feature>
<feature type="domain" description="Kinetochore protein Nuf2 N-terminal" evidence="10">
    <location>
        <begin position="4"/>
        <end position="126"/>
    </location>
</feature>
<keyword evidence="6 9" id="KW-0175">Coiled coil</keyword>
<keyword evidence="12" id="KW-1185">Reference proteome</keyword>
<comment type="caution">
    <text evidence="11">The sequence shown here is derived from an EMBL/GenBank/DDBJ whole genome shotgun (WGS) entry which is preliminary data.</text>
</comment>
<evidence type="ECO:0000313" key="12">
    <source>
        <dbReference type="Proteomes" id="UP001279734"/>
    </source>
</evidence>
<organism evidence="11 12">
    <name type="scientific">Nepenthes gracilis</name>
    <name type="common">Slender pitcher plant</name>
    <dbReference type="NCBI Taxonomy" id="150966"/>
    <lineage>
        <taxon>Eukaryota</taxon>
        <taxon>Viridiplantae</taxon>
        <taxon>Streptophyta</taxon>
        <taxon>Embryophyta</taxon>
        <taxon>Tracheophyta</taxon>
        <taxon>Spermatophyta</taxon>
        <taxon>Magnoliopsida</taxon>
        <taxon>eudicotyledons</taxon>
        <taxon>Gunneridae</taxon>
        <taxon>Pentapetalae</taxon>
        <taxon>Caryophyllales</taxon>
        <taxon>Nepenthaceae</taxon>
        <taxon>Nepenthes</taxon>
    </lineage>
</organism>
<evidence type="ECO:0000256" key="9">
    <source>
        <dbReference type="SAM" id="Coils"/>
    </source>
</evidence>
<dbReference type="Proteomes" id="UP001279734">
    <property type="component" value="Unassembled WGS sequence"/>
</dbReference>
<dbReference type="GO" id="GO:0031262">
    <property type="term" value="C:Ndc80 complex"/>
    <property type="evidence" value="ECO:0007669"/>
    <property type="project" value="InterPro"/>
</dbReference>
<keyword evidence="4" id="KW-0132">Cell division</keyword>
<evidence type="ECO:0000256" key="8">
    <source>
        <dbReference type="ARBA" id="ARBA00023328"/>
    </source>
</evidence>
<evidence type="ECO:0000256" key="5">
    <source>
        <dbReference type="ARBA" id="ARBA00022776"/>
    </source>
</evidence>
<keyword evidence="7" id="KW-0131">Cell cycle</keyword>
<dbReference type="PANTHER" id="PTHR48441">
    <property type="match status" value="1"/>
</dbReference>
<keyword evidence="5" id="KW-0498">Mitosis</keyword>
<sequence>MSTFSHPTLPRSDIVAILSESQIVTIWETDLINPSPKFVSDVYASLLIHLDLLQDDHGQVDFVALQRFENPDMHVDSVRVMNLFNKIKEILAAVGCPVNFTLDDLVRPDTHRTAKFLSAIINFILHKLFTSKSSCISSKCTLNAEIAQYNEAREKEMPLVEEIDAKIKELRQTVSNLNNHQLSLRASLRKLKEKSKELDEKISRAEFDLVQSVQENANLQSRIVQSPDKLQRALVEKNAIQLEAKNSESLAMQTYQEKSAIVDAYTKALKKMSKHFAQMQAIQEQVNSAKSIEKEVKQLKTKLSDEGVLEMSLEAKVVERQGKAEQLDEYRRQLEKERDLRCEEAKKELNNVKLDVESRRHDLEARERNVEALLAEVDAVTSKMNSCKDLEVSKQQELLKKCEEVVNEFHQYSHTIMGLLSKIDVAGC</sequence>
<keyword evidence="8" id="KW-0137">Centromere</keyword>
<accession>A0AAD3TB08</accession>
<evidence type="ECO:0000256" key="1">
    <source>
        <dbReference type="ARBA" id="ARBA00004584"/>
    </source>
</evidence>
<proteinExistence type="inferred from homology"/>
<dbReference type="EMBL" id="BSYO01000029">
    <property type="protein sequence ID" value="GMH25714.1"/>
    <property type="molecule type" value="Genomic_DNA"/>
</dbReference>
<evidence type="ECO:0000256" key="2">
    <source>
        <dbReference type="ARBA" id="ARBA00005498"/>
    </source>
</evidence>
<dbReference type="InterPro" id="IPR005549">
    <property type="entry name" value="Kinetochore_Nuf2_N"/>
</dbReference>
<evidence type="ECO:0000256" key="3">
    <source>
        <dbReference type="ARBA" id="ARBA00022454"/>
    </source>
</evidence>
<comment type="similarity">
    <text evidence="2">Belongs to the NUF2 family.</text>
</comment>
<dbReference type="Gene3D" id="1.10.418.60">
    <property type="entry name" value="Ncd80 complex, Nuf2 subunit"/>
    <property type="match status" value="1"/>
</dbReference>
<evidence type="ECO:0000256" key="4">
    <source>
        <dbReference type="ARBA" id="ARBA00022618"/>
    </source>
</evidence>
<protein>
    <recommendedName>
        <fullName evidence="10">Kinetochore protein Nuf2 N-terminal domain-containing protein</fullName>
    </recommendedName>
</protein>
<evidence type="ECO:0000313" key="11">
    <source>
        <dbReference type="EMBL" id="GMH25714.1"/>
    </source>
</evidence>
<dbReference type="InterPro" id="IPR038275">
    <property type="entry name" value="Nuf2_N_sf"/>
</dbReference>
<dbReference type="PANTHER" id="PTHR48441:SF1">
    <property type="entry name" value="NT-3"/>
    <property type="match status" value="1"/>
</dbReference>
<dbReference type="AlphaFoldDB" id="A0AAD3TB08"/>
<feature type="coiled-coil region" evidence="9">
    <location>
        <begin position="282"/>
        <end position="383"/>
    </location>
</feature>
<dbReference type="Pfam" id="PF03800">
    <property type="entry name" value="Nuf2"/>
    <property type="match status" value="1"/>
</dbReference>
<keyword evidence="3" id="KW-0158">Chromosome</keyword>
<dbReference type="GO" id="GO:0051301">
    <property type="term" value="P:cell division"/>
    <property type="evidence" value="ECO:0007669"/>
    <property type="project" value="UniProtKB-KW"/>
</dbReference>
<evidence type="ECO:0000259" key="10">
    <source>
        <dbReference type="Pfam" id="PF03800"/>
    </source>
</evidence>